<dbReference type="SUPFAM" id="SSF53300">
    <property type="entry name" value="vWA-like"/>
    <property type="match status" value="1"/>
</dbReference>
<dbReference type="InterPro" id="IPR002035">
    <property type="entry name" value="VWF_A"/>
</dbReference>
<feature type="signal peptide" evidence="1">
    <location>
        <begin position="1"/>
        <end position="17"/>
    </location>
</feature>
<proteinExistence type="predicted"/>
<evidence type="ECO:0000313" key="3">
    <source>
        <dbReference type="Proteomes" id="UP000887540"/>
    </source>
</evidence>
<name>A0A914CCV5_9BILA</name>
<dbReference type="WBParaSite" id="ACRNAN_Path_850.g3277.t1">
    <property type="protein sequence ID" value="ACRNAN_Path_850.g3277.t1"/>
    <property type="gene ID" value="ACRNAN_Path_850.g3277"/>
</dbReference>
<feature type="chain" id="PRO_5037115196" evidence="1">
    <location>
        <begin position="18"/>
        <end position="137"/>
    </location>
</feature>
<keyword evidence="3" id="KW-1185">Reference proteome</keyword>
<feature type="domain" description="VWFA" evidence="2">
    <location>
        <begin position="47"/>
        <end position="137"/>
    </location>
</feature>
<dbReference type="Gene3D" id="3.40.50.410">
    <property type="entry name" value="von Willebrand factor, type A domain"/>
    <property type="match status" value="1"/>
</dbReference>
<dbReference type="Proteomes" id="UP000887540">
    <property type="component" value="Unplaced"/>
</dbReference>
<evidence type="ECO:0000313" key="4">
    <source>
        <dbReference type="WBParaSite" id="ACRNAN_Path_850.g3277.t1"/>
    </source>
</evidence>
<evidence type="ECO:0000256" key="1">
    <source>
        <dbReference type="SAM" id="SignalP"/>
    </source>
</evidence>
<dbReference type="InterPro" id="IPR036465">
    <property type="entry name" value="vWFA_dom_sf"/>
</dbReference>
<keyword evidence="1" id="KW-0732">Signal</keyword>
<reference evidence="4" key="1">
    <citation type="submission" date="2022-11" db="UniProtKB">
        <authorList>
            <consortium name="WormBaseParasite"/>
        </authorList>
    </citation>
    <scope>IDENTIFICATION</scope>
</reference>
<organism evidence="3 4">
    <name type="scientific">Acrobeloides nanus</name>
    <dbReference type="NCBI Taxonomy" id="290746"/>
    <lineage>
        <taxon>Eukaryota</taxon>
        <taxon>Metazoa</taxon>
        <taxon>Ecdysozoa</taxon>
        <taxon>Nematoda</taxon>
        <taxon>Chromadorea</taxon>
        <taxon>Rhabditida</taxon>
        <taxon>Tylenchina</taxon>
        <taxon>Cephalobomorpha</taxon>
        <taxon>Cephaloboidea</taxon>
        <taxon>Cephalobidae</taxon>
        <taxon>Acrobeloides</taxon>
    </lineage>
</organism>
<evidence type="ECO:0000259" key="2">
    <source>
        <dbReference type="PROSITE" id="PS50234"/>
    </source>
</evidence>
<dbReference type="Pfam" id="PF00092">
    <property type="entry name" value="VWA"/>
    <property type="match status" value="1"/>
</dbReference>
<protein>
    <submittedName>
        <fullName evidence="4">VWFA domain-containing protein</fullName>
    </submittedName>
</protein>
<sequence length="137" mass="14714">MKSTLLVFSFLFVALHAAFVNRNLPPILDTPTDAPPCSMNASSAYVDIILVIDTSANMGTANLRKISTTLSLVLPKFTIGQQIDITQGFRNTRIAVVTYGSQATIAANYIDINSVNDLSNVLTGLSASNSQEANLYE</sequence>
<accession>A0A914CCV5</accession>
<dbReference type="PROSITE" id="PS50234">
    <property type="entry name" value="VWFA"/>
    <property type="match status" value="1"/>
</dbReference>
<dbReference type="AlphaFoldDB" id="A0A914CCV5"/>